<evidence type="ECO:0000256" key="7">
    <source>
        <dbReference type="ARBA" id="ARBA00023288"/>
    </source>
</evidence>
<gene>
    <name evidence="11" type="ORF">Fcan01_08416</name>
</gene>
<evidence type="ECO:0000256" key="8">
    <source>
        <dbReference type="ARBA" id="ARBA00023289"/>
    </source>
</evidence>
<feature type="domain" description="Cyclic nucleotide phosphodiesterase catalytic" evidence="10">
    <location>
        <begin position="258"/>
        <end position="311"/>
    </location>
</feature>
<reference evidence="11 12" key="1">
    <citation type="submission" date="2015-12" db="EMBL/GenBank/DDBJ databases">
        <title>The genome of Folsomia candida.</title>
        <authorList>
            <person name="Faddeeva A."/>
            <person name="Derks M.F."/>
            <person name="Anvar Y."/>
            <person name="Smit S."/>
            <person name="Van Straalen N."/>
            <person name="Roelofs D."/>
        </authorList>
    </citation>
    <scope>NUCLEOTIDE SEQUENCE [LARGE SCALE GENOMIC DNA]</scope>
    <source>
        <strain evidence="11 12">VU population</strain>
        <tissue evidence="11">Whole body</tissue>
    </source>
</reference>
<feature type="transmembrane region" description="Helical" evidence="9">
    <location>
        <begin position="7"/>
        <end position="25"/>
    </location>
</feature>
<keyword evidence="6 9" id="KW-0472">Membrane</keyword>
<dbReference type="InterPro" id="IPR009097">
    <property type="entry name" value="Cyclic_Pdiesterase"/>
</dbReference>
<dbReference type="PANTHER" id="PTHR10156">
    <property type="entry name" value="2',3'-CYCLIC-NUCLEOTIDE 3'-PHOSPHODIESTERASE"/>
    <property type="match status" value="1"/>
</dbReference>
<organism evidence="11 12">
    <name type="scientific">Folsomia candida</name>
    <name type="common">Springtail</name>
    <dbReference type="NCBI Taxonomy" id="158441"/>
    <lineage>
        <taxon>Eukaryota</taxon>
        <taxon>Metazoa</taxon>
        <taxon>Ecdysozoa</taxon>
        <taxon>Arthropoda</taxon>
        <taxon>Hexapoda</taxon>
        <taxon>Collembola</taxon>
        <taxon>Entomobryomorpha</taxon>
        <taxon>Isotomoidea</taxon>
        <taxon>Isotomidae</taxon>
        <taxon>Proisotominae</taxon>
        <taxon>Folsomia</taxon>
    </lineage>
</organism>
<keyword evidence="4" id="KW-0378">Hydrolase</keyword>
<dbReference type="AlphaFoldDB" id="A0A226EI38"/>
<keyword evidence="9" id="KW-0812">Transmembrane</keyword>
<evidence type="ECO:0000256" key="5">
    <source>
        <dbReference type="ARBA" id="ARBA00022884"/>
    </source>
</evidence>
<evidence type="ECO:0000256" key="9">
    <source>
        <dbReference type="SAM" id="Phobius"/>
    </source>
</evidence>
<protein>
    <recommendedName>
        <fullName evidence="10">Cyclic nucleotide phosphodiesterase catalytic domain-containing protein</fullName>
    </recommendedName>
</protein>
<evidence type="ECO:0000256" key="2">
    <source>
        <dbReference type="ARBA" id="ARBA00022481"/>
    </source>
</evidence>
<dbReference type="GO" id="GO:0016020">
    <property type="term" value="C:membrane"/>
    <property type="evidence" value="ECO:0007669"/>
    <property type="project" value="UniProtKB-SubCell"/>
</dbReference>
<accession>A0A226EI38</accession>
<dbReference type="PANTHER" id="PTHR10156:SF0">
    <property type="entry name" value="2',3'-CYCLIC-NUCLEOTIDE 3'-PHOSPHODIESTERASE"/>
    <property type="match status" value="1"/>
</dbReference>
<dbReference type="GO" id="GO:0004113">
    <property type="term" value="F:2',3'-cyclic-nucleotide 3'-phosphodiesterase activity"/>
    <property type="evidence" value="ECO:0007669"/>
    <property type="project" value="InterPro"/>
</dbReference>
<dbReference type="SUPFAM" id="SSF55144">
    <property type="entry name" value="LigT-like"/>
    <property type="match status" value="1"/>
</dbReference>
<dbReference type="OrthoDB" id="3231855at2759"/>
<proteinExistence type="predicted"/>
<dbReference type="EMBL" id="LNIX01000003">
    <property type="protein sequence ID" value="OXA56737.1"/>
    <property type="molecule type" value="Genomic_DNA"/>
</dbReference>
<keyword evidence="2" id="KW-0488">Methylation</keyword>
<keyword evidence="12" id="KW-1185">Reference proteome</keyword>
<evidence type="ECO:0000256" key="1">
    <source>
        <dbReference type="ARBA" id="ARBA00004635"/>
    </source>
</evidence>
<keyword evidence="9" id="KW-1133">Transmembrane helix</keyword>
<dbReference type="InterPro" id="IPR008431">
    <property type="entry name" value="CNPase"/>
</dbReference>
<dbReference type="Pfam" id="PF05881">
    <property type="entry name" value="CNPase"/>
    <property type="match status" value="1"/>
</dbReference>
<dbReference type="OMA" id="IFEVDER"/>
<dbReference type="InterPro" id="IPR047325">
    <property type="entry name" value="CNPase_cat"/>
</dbReference>
<comment type="subcellular location">
    <subcellularLocation>
        <location evidence="1">Membrane</location>
        <topology evidence="1">Lipid-anchor</topology>
    </subcellularLocation>
</comment>
<dbReference type="GO" id="GO:0003723">
    <property type="term" value="F:RNA binding"/>
    <property type="evidence" value="ECO:0007669"/>
    <property type="project" value="UniProtKB-KW"/>
</dbReference>
<keyword evidence="8" id="KW-0636">Prenylation</keyword>
<evidence type="ECO:0000259" key="10">
    <source>
        <dbReference type="Pfam" id="PF05881"/>
    </source>
</evidence>
<sequence length="348" mass="39624">MTHFEGFISFVIIIIIVLVTAPFSYGNLDSNLLEDDNNKLRYANGESAQIVAQYVEPVSRDIPVNPLFYGFFYGYNISDSLRLISEKYLSASYDTVPEFTVFLDKAMYEMNVTDPFAYYQKPLDPETGRIDPYFHTTAKFCGRKDCLEYWNKAGKYLGKPFDMHLVGLFFTKRTYGIRVKLTVEEQSIFEVDERSNSIQAVDNDSISNAPTNRSNQEDHNNVLANEVVGHEYEGYFHSHPHQVVTHPLYPGIHFYPQEQDFHPTESRAHVTLGCASQITAEQTGLDLLEIIDYEISGGIYHHDFNIGGGDLPPSTLRQYGGDGEETEQVFVIYPSEKMVTQATFSVYL</sequence>
<keyword evidence="3" id="KW-0597">Phosphoprotein</keyword>
<dbReference type="GO" id="GO:0005737">
    <property type="term" value="C:cytoplasm"/>
    <property type="evidence" value="ECO:0007669"/>
    <property type="project" value="TreeGrafter"/>
</dbReference>
<evidence type="ECO:0000256" key="3">
    <source>
        <dbReference type="ARBA" id="ARBA00022553"/>
    </source>
</evidence>
<keyword evidence="7" id="KW-0449">Lipoprotein</keyword>
<dbReference type="Proteomes" id="UP000198287">
    <property type="component" value="Unassembled WGS sequence"/>
</dbReference>
<name>A0A226EI38_FOLCA</name>
<evidence type="ECO:0000256" key="6">
    <source>
        <dbReference type="ARBA" id="ARBA00023136"/>
    </source>
</evidence>
<comment type="caution">
    <text evidence="11">The sequence shown here is derived from an EMBL/GenBank/DDBJ whole genome shotgun (WGS) entry which is preliminary data.</text>
</comment>
<evidence type="ECO:0000313" key="11">
    <source>
        <dbReference type="EMBL" id="OXA56737.1"/>
    </source>
</evidence>
<evidence type="ECO:0000256" key="4">
    <source>
        <dbReference type="ARBA" id="ARBA00022801"/>
    </source>
</evidence>
<evidence type="ECO:0000313" key="12">
    <source>
        <dbReference type="Proteomes" id="UP000198287"/>
    </source>
</evidence>
<dbReference type="GO" id="GO:0009214">
    <property type="term" value="P:cyclic nucleotide catabolic process"/>
    <property type="evidence" value="ECO:0007669"/>
    <property type="project" value="InterPro"/>
</dbReference>
<keyword evidence="5" id="KW-0694">RNA-binding</keyword>
<dbReference type="STRING" id="158441.A0A226EI38"/>
<dbReference type="Gene3D" id="3.90.1740.10">
    <property type="entry name" value="2',3'-cyclic nucleotide 3'-phosphodiesterase superfamily"/>
    <property type="match status" value="1"/>
</dbReference>